<evidence type="ECO:0000256" key="1">
    <source>
        <dbReference type="ARBA" id="ARBA00004651"/>
    </source>
</evidence>
<proteinExistence type="predicted"/>
<keyword evidence="2" id="KW-1003">Cell membrane</keyword>
<dbReference type="InterPro" id="IPR050297">
    <property type="entry name" value="LipidA_mod_glycosyltrf_83"/>
</dbReference>
<dbReference type="EMBL" id="JACCHS010000092">
    <property type="protein sequence ID" value="NYT47148.1"/>
    <property type="molecule type" value="Genomic_DNA"/>
</dbReference>
<dbReference type="GO" id="GO:0005886">
    <property type="term" value="C:plasma membrane"/>
    <property type="evidence" value="ECO:0007669"/>
    <property type="project" value="UniProtKB-SubCell"/>
</dbReference>
<keyword evidence="7 8" id="KW-0472">Membrane</keyword>
<dbReference type="GO" id="GO:0009103">
    <property type="term" value="P:lipopolysaccharide biosynthetic process"/>
    <property type="evidence" value="ECO:0007669"/>
    <property type="project" value="UniProtKB-ARBA"/>
</dbReference>
<evidence type="ECO:0000256" key="5">
    <source>
        <dbReference type="ARBA" id="ARBA00022692"/>
    </source>
</evidence>
<dbReference type="Pfam" id="PF02366">
    <property type="entry name" value="PMT"/>
    <property type="match status" value="1"/>
</dbReference>
<keyword evidence="6 8" id="KW-1133">Transmembrane helix</keyword>
<evidence type="ECO:0000256" key="4">
    <source>
        <dbReference type="ARBA" id="ARBA00022679"/>
    </source>
</evidence>
<dbReference type="GO" id="GO:0010041">
    <property type="term" value="P:response to iron(III) ion"/>
    <property type="evidence" value="ECO:0007669"/>
    <property type="project" value="TreeGrafter"/>
</dbReference>
<evidence type="ECO:0000256" key="6">
    <source>
        <dbReference type="ARBA" id="ARBA00022989"/>
    </source>
</evidence>
<dbReference type="AlphaFoldDB" id="A0A7Z0MNW7"/>
<comment type="subcellular location">
    <subcellularLocation>
        <location evidence="1">Cell membrane</location>
        <topology evidence="1">Multi-pass membrane protein</topology>
    </subcellularLocation>
</comment>
<evidence type="ECO:0000256" key="3">
    <source>
        <dbReference type="ARBA" id="ARBA00022676"/>
    </source>
</evidence>
<comment type="caution">
    <text evidence="10">The sequence shown here is derived from an EMBL/GenBank/DDBJ whole genome shotgun (WGS) entry which is preliminary data.</text>
</comment>
<feature type="domain" description="ArnT-like N-terminal" evidence="9">
    <location>
        <begin position="33"/>
        <end position="241"/>
    </location>
</feature>
<dbReference type="PANTHER" id="PTHR33908">
    <property type="entry name" value="MANNOSYLTRANSFERASE YKCB-RELATED"/>
    <property type="match status" value="1"/>
</dbReference>
<feature type="transmembrane region" description="Helical" evidence="8">
    <location>
        <begin position="121"/>
        <end position="154"/>
    </location>
</feature>
<dbReference type="GO" id="GO:0016763">
    <property type="term" value="F:pentosyltransferase activity"/>
    <property type="evidence" value="ECO:0007669"/>
    <property type="project" value="TreeGrafter"/>
</dbReference>
<evidence type="ECO:0000313" key="11">
    <source>
        <dbReference type="Proteomes" id="UP000537890"/>
    </source>
</evidence>
<evidence type="ECO:0000256" key="2">
    <source>
        <dbReference type="ARBA" id="ARBA00022475"/>
    </source>
</evidence>
<feature type="transmembrane region" description="Helical" evidence="8">
    <location>
        <begin position="314"/>
        <end position="330"/>
    </location>
</feature>
<protein>
    <submittedName>
        <fullName evidence="10">Glycosyltransferase family 39 protein</fullName>
    </submittedName>
</protein>
<dbReference type="InterPro" id="IPR003342">
    <property type="entry name" value="ArnT-like_N"/>
</dbReference>
<sequence length="488" mass="55699">MTKTFSKISLAIIGLAILTRLFGIIEYPLHDPTEARYAEIPRLIIETGNWIMPPFDYDVPFWGKPPLTFWLTAISFKLFGYSEFAARLPVFLLAGLVLWLSYCFAKVILGVEKAAFSSVVLISTALFFIASGAVMTDMALCLCISLSMISFWHALNNPNTQQARKWSYLFFVGMGFGLLVKGPIVGVLVLLPLIAWVIIENKWLAAWQQIPWFKGSALMLLIAVPWYIIAEIDSPGFINYFLVGEHFMRFVDAGWHGDLYGVAHKHPHGKIWLLWLFASFPWSFIFLGSVLSWPLRRNKAITLKNACQGSMHSYLFLWAIAPMVFFTLSGNILYTYVLPGLPAFAMMVAEMLSLRFDIKSTLQSKWLYAGLIIPLVGLVFMALVWTVPDKLNFEKNQKHLVEIFLNTRQSENSQLSYEGERLFSIDFHTQGQAKRIGLDADSINALSNNSIEDYLIIEKYHLNRLPDEHFKNFAIIAEYRKYALLKER</sequence>
<dbReference type="GO" id="GO:0000030">
    <property type="term" value="F:mannosyltransferase activity"/>
    <property type="evidence" value="ECO:0007669"/>
    <property type="project" value="InterPro"/>
</dbReference>
<dbReference type="PANTHER" id="PTHR33908:SF3">
    <property type="entry name" value="UNDECAPRENYL PHOSPHATE-ALPHA-4-AMINO-4-DEOXY-L-ARABINOSE ARABINOSYL TRANSFERASE"/>
    <property type="match status" value="1"/>
</dbReference>
<keyword evidence="4 10" id="KW-0808">Transferase</keyword>
<feature type="transmembrane region" description="Helical" evidence="8">
    <location>
        <begin position="366"/>
        <end position="387"/>
    </location>
</feature>
<keyword evidence="5 8" id="KW-0812">Transmembrane</keyword>
<gene>
    <name evidence="10" type="ORF">H0A75_05705</name>
</gene>
<organism evidence="10 11">
    <name type="scientific">Candidatus Methanofishera endochildressiae</name>
    <dbReference type="NCBI Taxonomy" id="2738884"/>
    <lineage>
        <taxon>Bacteria</taxon>
        <taxon>Pseudomonadati</taxon>
        <taxon>Pseudomonadota</taxon>
        <taxon>Gammaproteobacteria</taxon>
        <taxon>Candidatus Methanofishera</taxon>
    </lineage>
</organism>
<feature type="transmembrane region" description="Helical" evidence="8">
    <location>
        <begin position="166"/>
        <end position="199"/>
    </location>
</feature>
<feature type="transmembrane region" description="Helical" evidence="8">
    <location>
        <begin position="211"/>
        <end position="229"/>
    </location>
</feature>
<evidence type="ECO:0000313" key="10">
    <source>
        <dbReference type="EMBL" id="NYT47148.1"/>
    </source>
</evidence>
<feature type="transmembrane region" description="Helical" evidence="8">
    <location>
        <begin position="88"/>
        <end position="109"/>
    </location>
</feature>
<dbReference type="GO" id="GO:0006493">
    <property type="term" value="P:protein O-linked glycosylation"/>
    <property type="evidence" value="ECO:0007669"/>
    <property type="project" value="InterPro"/>
</dbReference>
<evidence type="ECO:0000256" key="8">
    <source>
        <dbReference type="SAM" id="Phobius"/>
    </source>
</evidence>
<keyword evidence="3" id="KW-0328">Glycosyltransferase</keyword>
<reference evidence="10 11" key="1">
    <citation type="submission" date="2020-05" db="EMBL/GenBank/DDBJ databases">
        <title>Horizontal transmission and recombination maintain forever young bacterial symbiont genomes.</title>
        <authorList>
            <person name="Russell S.L."/>
            <person name="Pepper-Tunick E."/>
            <person name="Svedberg J."/>
            <person name="Byrne A."/>
            <person name="Ruelas Castillo J."/>
            <person name="Vollmers C."/>
            <person name="Beinart R.A."/>
            <person name="Corbett-Detig R."/>
        </authorList>
    </citation>
    <scope>NUCLEOTIDE SEQUENCE [LARGE SCALE GENOMIC DNA]</scope>
    <source>
        <strain evidence="10">4727-3</strain>
    </source>
</reference>
<dbReference type="Proteomes" id="UP000537890">
    <property type="component" value="Unassembled WGS sequence"/>
</dbReference>
<evidence type="ECO:0000259" key="9">
    <source>
        <dbReference type="Pfam" id="PF02366"/>
    </source>
</evidence>
<evidence type="ECO:0000256" key="7">
    <source>
        <dbReference type="ARBA" id="ARBA00023136"/>
    </source>
</evidence>
<accession>A0A7Z0MNW7</accession>
<feature type="transmembrane region" description="Helical" evidence="8">
    <location>
        <begin position="272"/>
        <end position="293"/>
    </location>
</feature>
<name>A0A7Z0MNW7_9GAMM</name>